<keyword evidence="12" id="KW-1185">Reference proteome</keyword>
<dbReference type="PRINTS" id="PR00344">
    <property type="entry name" value="BCTRLSENSOR"/>
</dbReference>
<feature type="transmembrane region" description="Helical" evidence="9">
    <location>
        <begin position="189"/>
        <end position="215"/>
    </location>
</feature>
<accession>A0ABM7X3C6</accession>
<dbReference type="Pfam" id="PF00512">
    <property type="entry name" value="HisKA"/>
    <property type="match status" value="1"/>
</dbReference>
<evidence type="ECO:0000313" key="11">
    <source>
        <dbReference type="EMBL" id="BDG06302.1"/>
    </source>
</evidence>
<keyword evidence="5" id="KW-0547">Nucleotide-binding</keyword>
<evidence type="ECO:0000259" key="10">
    <source>
        <dbReference type="PROSITE" id="PS50109"/>
    </source>
</evidence>
<evidence type="ECO:0000256" key="8">
    <source>
        <dbReference type="ARBA" id="ARBA00023012"/>
    </source>
</evidence>
<evidence type="ECO:0000256" key="7">
    <source>
        <dbReference type="ARBA" id="ARBA00022840"/>
    </source>
</evidence>
<evidence type="ECO:0000256" key="2">
    <source>
        <dbReference type="ARBA" id="ARBA00012438"/>
    </source>
</evidence>
<dbReference type="Pfam" id="PF02518">
    <property type="entry name" value="HATPase_c"/>
    <property type="match status" value="1"/>
</dbReference>
<evidence type="ECO:0000313" key="12">
    <source>
        <dbReference type="Proteomes" id="UP001162891"/>
    </source>
</evidence>
<dbReference type="EC" id="2.7.13.3" evidence="2"/>
<comment type="catalytic activity">
    <reaction evidence="1">
        <text>ATP + protein L-histidine = ADP + protein N-phospho-L-histidine.</text>
        <dbReference type="EC" id="2.7.13.3"/>
    </reaction>
</comment>
<dbReference type="PANTHER" id="PTHR42878:SF7">
    <property type="entry name" value="SENSOR HISTIDINE KINASE GLRK"/>
    <property type="match status" value="1"/>
</dbReference>
<dbReference type="SUPFAM" id="SSF55874">
    <property type="entry name" value="ATPase domain of HSP90 chaperone/DNA topoisomerase II/histidine kinase"/>
    <property type="match status" value="1"/>
</dbReference>
<dbReference type="InterPro" id="IPR036097">
    <property type="entry name" value="HisK_dim/P_sf"/>
</dbReference>
<dbReference type="InterPro" id="IPR005467">
    <property type="entry name" value="His_kinase_dom"/>
</dbReference>
<name>A0ABM7X3C6_9BACT</name>
<keyword evidence="4" id="KW-0808">Transferase</keyword>
<dbReference type="InterPro" id="IPR036890">
    <property type="entry name" value="HATPase_C_sf"/>
</dbReference>
<gene>
    <name evidence="11" type="ORF">AMOR_52980</name>
</gene>
<evidence type="ECO:0000256" key="1">
    <source>
        <dbReference type="ARBA" id="ARBA00000085"/>
    </source>
</evidence>
<evidence type="ECO:0000256" key="3">
    <source>
        <dbReference type="ARBA" id="ARBA00022553"/>
    </source>
</evidence>
<dbReference type="CDD" id="cd00082">
    <property type="entry name" value="HisKA"/>
    <property type="match status" value="1"/>
</dbReference>
<dbReference type="Proteomes" id="UP001162891">
    <property type="component" value="Chromosome"/>
</dbReference>
<dbReference type="PROSITE" id="PS50109">
    <property type="entry name" value="HIS_KIN"/>
    <property type="match status" value="1"/>
</dbReference>
<dbReference type="Gene3D" id="3.30.565.10">
    <property type="entry name" value="Histidine kinase-like ATPase, C-terminal domain"/>
    <property type="match status" value="1"/>
</dbReference>
<dbReference type="InterPro" id="IPR003661">
    <property type="entry name" value="HisK_dim/P_dom"/>
</dbReference>
<dbReference type="PANTHER" id="PTHR42878">
    <property type="entry name" value="TWO-COMPONENT HISTIDINE KINASE"/>
    <property type="match status" value="1"/>
</dbReference>
<keyword evidence="9" id="KW-0472">Membrane</keyword>
<dbReference type="SMART" id="SM00387">
    <property type="entry name" value="HATPase_c"/>
    <property type="match status" value="1"/>
</dbReference>
<evidence type="ECO:0000256" key="5">
    <source>
        <dbReference type="ARBA" id="ARBA00022741"/>
    </source>
</evidence>
<sequence length="444" mass="47179">MHRAPSQRSLRLWMGLAFATIATALGVANLVVALSLVPQVRMAREISERYVRAVDLLAAMRGQISQMRGAIALVHAPGPGRNGRASTAEATIAAAVDALGALEHRYVPLVGPEEAHLWQPLGQERLPQLARDAAAVVAGVQRDPYFDVALTAFLLDAESADRALERLEDVNALRATRAATEIEASLRRFAVVGVLLALVGGGAALAMFLLAHVALRRWAVANEQRASDLEAFASRVAHDLRTPLQAVLLSFATIARSAPVASAACERGRRNVERLQGLIDDLLVFSRAATVPEAGAATPVHVVLEELREEIEPRARASGAELRILAEPGLSVAASPGAVRAIASNLIENALRYLGESRERRVEVHVASEGLSVRLEVRDTGPGIAPEVVPHIFEPFYRATSVPGGLGIGLATVRRLVEAHGGRIRVATAPGKGTTFVVVLPRAA</sequence>
<protein>
    <recommendedName>
        <fullName evidence="2">histidine kinase</fullName>
        <ecNumber evidence="2">2.7.13.3</ecNumber>
    </recommendedName>
</protein>
<feature type="domain" description="Histidine kinase" evidence="10">
    <location>
        <begin position="235"/>
        <end position="444"/>
    </location>
</feature>
<dbReference type="SUPFAM" id="SSF47384">
    <property type="entry name" value="Homodimeric domain of signal transducing histidine kinase"/>
    <property type="match status" value="1"/>
</dbReference>
<dbReference type="InterPro" id="IPR050351">
    <property type="entry name" value="BphY/WalK/GraS-like"/>
</dbReference>
<dbReference type="InterPro" id="IPR003594">
    <property type="entry name" value="HATPase_dom"/>
</dbReference>
<keyword evidence="9" id="KW-0812">Transmembrane</keyword>
<proteinExistence type="predicted"/>
<evidence type="ECO:0000256" key="4">
    <source>
        <dbReference type="ARBA" id="ARBA00022679"/>
    </source>
</evidence>
<keyword evidence="6" id="KW-0418">Kinase</keyword>
<keyword evidence="7" id="KW-0067">ATP-binding</keyword>
<dbReference type="InterPro" id="IPR004358">
    <property type="entry name" value="Sig_transdc_His_kin-like_C"/>
</dbReference>
<dbReference type="EMBL" id="AP025591">
    <property type="protein sequence ID" value="BDG06302.1"/>
    <property type="molecule type" value="Genomic_DNA"/>
</dbReference>
<keyword evidence="8" id="KW-0902">Two-component regulatory system</keyword>
<evidence type="ECO:0000256" key="9">
    <source>
        <dbReference type="SAM" id="Phobius"/>
    </source>
</evidence>
<keyword evidence="3" id="KW-0597">Phosphoprotein</keyword>
<evidence type="ECO:0000256" key="6">
    <source>
        <dbReference type="ARBA" id="ARBA00022777"/>
    </source>
</evidence>
<dbReference type="Gene3D" id="1.10.287.130">
    <property type="match status" value="1"/>
</dbReference>
<keyword evidence="9" id="KW-1133">Transmembrane helix</keyword>
<dbReference type="SMART" id="SM00388">
    <property type="entry name" value="HisKA"/>
    <property type="match status" value="1"/>
</dbReference>
<dbReference type="CDD" id="cd00075">
    <property type="entry name" value="HATPase"/>
    <property type="match status" value="1"/>
</dbReference>
<reference evidence="12" key="1">
    <citation type="journal article" date="2022" name="Int. J. Syst. Evol. Microbiol.">
        <title>Anaeromyxobacter oryzae sp. nov., Anaeromyxobacter diazotrophicus sp. nov. and Anaeromyxobacter paludicola sp. nov., isolated from paddy soils.</title>
        <authorList>
            <person name="Itoh H."/>
            <person name="Xu Z."/>
            <person name="Mise K."/>
            <person name="Masuda Y."/>
            <person name="Ushijima N."/>
            <person name="Hayakawa C."/>
            <person name="Shiratori Y."/>
            <person name="Senoo K."/>
        </authorList>
    </citation>
    <scope>NUCLEOTIDE SEQUENCE [LARGE SCALE GENOMIC DNA]</scope>
    <source>
        <strain evidence="12">Red232</strain>
    </source>
</reference>
<dbReference type="RefSeq" id="WP_248355748.1">
    <property type="nucleotide sequence ID" value="NZ_AP025591.1"/>
</dbReference>
<organism evidence="11 12">
    <name type="scientific">Anaeromyxobacter oryzae</name>
    <dbReference type="NCBI Taxonomy" id="2918170"/>
    <lineage>
        <taxon>Bacteria</taxon>
        <taxon>Pseudomonadati</taxon>
        <taxon>Myxococcota</taxon>
        <taxon>Myxococcia</taxon>
        <taxon>Myxococcales</taxon>
        <taxon>Cystobacterineae</taxon>
        <taxon>Anaeromyxobacteraceae</taxon>
        <taxon>Anaeromyxobacter</taxon>
    </lineage>
</organism>